<proteinExistence type="predicted"/>
<protein>
    <recommendedName>
        <fullName evidence="3">GHMP kinase C-terminal domain-containing protein</fullName>
    </recommendedName>
</protein>
<sequence length="60" mass="6320">MEIAGVYGSRMTGGGFGGCTVTLLETSVAERTKEQIKDKFRGSPSFYITKPSTGSGVLSQ</sequence>
<name>A0A8J6ER64_ELECQ</name>
<feature type="domain" description="GHMP kinase C-terminal" evidence="3">
    <location>
        <begin position="4"/>
        <end position="41"/>
    </location>
</feature>
<dbReference type="PANTHER" id="PTHR10457:SF7">
    <property type="entry name" value="GALACTOKINASE-RELATED"/>
    <property type="match status" value="1"/>
</dbReference>
<dbReference type="Proteomes" id="UP000770717">
    <property type="component" value="Unassembled WGS sequence"/>
</dbReference>
<dbReference type="InterPro" id="IPR036554">
    <property type="entry name" value="GHMP_kinase_C_sf"/>
</dbReference>
<keyword evidence="5" id="KW-1185">Reference proteome</keyword>
<dbReference type="OrthoDB" id="275179at2759"/>
<evidence type="ECO:0000259" key="3">
    <source>
        <dbReference type="Pfam" id="PF08544"/>
    </source>
</evidence>
<dbReference type="GO" id="GO:0006012">
    <property type="term" value="P:galactose metabolic process"/>
    <property type="evidence" value="ECO:0007669"/>
    <property type="project" value="TreeGrafter"/>
</dbReference>
<evidence type="ECO:0000256" key="2">
    <source>
        <dbReference type="ARBA" id="ARBA00022840"/>
    </source>
</evidence>
<keyword evidence="1" id="KW-0547">Nucleotide-binding</keyword>
<comment type="caution">
    <text evidence="4">The sequence shown here is derived from an EMBL/GenBank/DDBJ whole genome shotgun (WGS) entry which is preliminary data.</text>
</comment>
<dbReference type="SUPFAM" id="SSF55060">
    <property type="entry name" value="GHMP Kinase, C-terminal domain"/>
    <property type="match status" value="1"/>
</dbReference>
<dbReference type="GO" id="GO:0004335">
    <property type="term" value="F:galactokinase activity"/>
    <property type="evidence" value="ECO:0007669"/>
    <property type="project" value="TreeGrafter"/>
</dbReference>
<dbReference type="Pfam" id="PF08544">
    <property type="entry name" value="GHMP_kinases_C"/>
    <property type="match status" value="1"/>
</dbReference>
<reference evidence="4" key="1">
    <citation type="thesis" date="2020" institute="ProQuest LLC" country="789 East Eisenhower Parkway, Ann Arbor, MI, USA">
        <title>Comparative Genomics and Chromosome Evolution.</title>
        <authorList>
            <person name="Mudd A.B."/>
        </authorList>
    </citation>
    <scope>NUCLEOTIDE SEQUENCE</scope>
    <source>
        <strain evidence="4">HN-11 Male</strain>
        <tissue evidence="4">Kidney and liver</tissue>
    </source>
</reference>
<evidence type="ECO:0000313" key="5">
    <source>
        <dbReference type="Proteomes" id="UP000770717"/>
    </source>
</evidence>
<dbReference type="GO" id="GO:0005524">
    <property type="term" value="F:ATP binding"/>
    <property type="evidence" value="ECO:0007669"/>
    <property type="project" value="UniProtKB-KW"/>
</dbReference>
<keyword evidence="2" id="KW-0067">ATP-binding</keyword>
<evidence type="ECO:0000313" key="4">
    <source>
        <dbReference type="EMBL" id="KAG9473668.1"/>
    </source>
</evidence>
<dbReference type="EMBL" id="WNTK01000013">
    <property type="protein sequence ID" value="KAG9473668.1"/>
    <property type="molecule type" value="Genomic_DNA"/>
</dbReference>
<evidence type="ECO:0000256" key="1">
    <source>
        <dbReference type="ARBA" id="ARBA00022741"/>
    </source>
</evidence>
<dbReference type="GO" id="GO:0005829">
    <property type="term" value="C:cytosol"/>
    <property type="evidence" value="ECO:0007669"/>
    <property type="project" value="TreeGrafter"/>
</dbReference>
<dbReference type="Gene3D" id="3.30.70.890">
    <property type="entry name" value="GHMP kinase, C-terminal domain"/>
    <property type="match status" value="1"/>
</dbReference>
<dbReference type="PANTHER" id="PTHR10457">
    <property type="entry name" value="MEVALONATE KINASE/GALACTOKINASE"/>
    <property type="match status" value="1"/>
</dbReference>
<dbReference type="AlphaFoldDB" id="A0A8J6ER64"/>
<organism evidence="4 5">
    <name type="scientific">Eleutherodactylus coqui</name>
    <name type="common">Puerto Rican coqui</name>
    <dbReference type="NCBI Taxonomy" id="57060"/>
    <lineage>
        <taxon>Eukaryota</taxon>
        <taxon>Metazoa</taxon>
        <taxon>Chordata</taxon>
        <taxon>Craniata</taxon>
        <taxon>Vertebrata</taxon>
        <taxon>Euteleostomi</taxon>
        <taxon>Amphibia</taxon>
        <taxon>Batrachia</taxon>
        <taxon>Anura</taxon>
        <taxon>Neobatrachia</taxon>
        <taxon>Hyloidea</taxon>
        <taxon>Eleutherodactylidae</taxon>
        <taxon>Eleutherodactylinae</taxon>
        <taxon>Eleutherodactylus</taxon>
        <taxon>Eleutherodactylus</taxon>
    </lineage>
</organism>
<accession>A0A8J6ER64</accession>
<dbReference type="InterPro" id="IPR013750">
    <property type="entry name" value="GHMP_kinase_C_dom"/>
</dbReference>
<gene>
    <name evidence="4" type="ORF">GDO78_004134</name>
</gene>